<protein>
    <recommendedName>
        <fullName evidence="2">Peptidase S1 domain-containing protein</fullName>
    </recommendedName>
</protein>
<sequence length="272" mass="30084">MDSQQAFGLLLLVIISQLKETVGSPIKACGVWNTIDEQFPWAVGIYSGDSENKLELVCQGTVILDNIVATSAHCVCGLLDNKVKSNLYVSNQIKNQLQSGSTSIKIQPSEVFCHKEYKGFLFYPYADIAIIKTTKLVFGDSKPTPVCVDWSDLNVPSIQEVKNGLLPIWSTNMKIFKALSLDSDTCTAFTSDDFLYVLDNDKLCLKTDFVPNDSVNIGSGLIIKNPKDGLYYLEGILSYVDSDSNRKGKSTPIGATSIRQYINWLSHTCVRE</sequence>
<dbReference type="Pfam" id="PF00089">
    <property type="entry name" value="Trypsin"/>
    <property type="match status" value="1"/>
</dbReference>
<keyword evidence="4" id="KW-1185">Reference proteome</keyword>
<keyword evidence="1" id="KW-0732">Signal</keyword>
<feature type="chain" id="PRO_5032481794" description="Peptidase S1 domain-containing protein" evidence="1">
    <location>
        <begin position="24"/>
        <end position="272"/>
    </location>
</feature>
<organism evidence="3 4">
    <name type="scientific">Rhynchophorus ferrugineus</name>
    <name type="common">Red palm weevil</name>
    <name type="synonym">Curculio ferrugineus</name>
    <dbReference type="NCBI Taxonomy" id="354439"/>
    <lineage>
        <taxon>Eukaryota</taxon>
        <taxon>Metazoa</taxon>
        <taxon>Ecdysozoa</taxon>
        <taxon>Arthropoda</taxon>
        <taxon>Hexapoda</taxon>
        <taxon>Insecta</taxon>
        <taxon>Pterygota</taxon>
        <taxon>Neoptera</taxon>
        <taxon>Endopterygota</taxon>
        <taxon>Coleoptera</taxon>
        <taxon>Polyphaga</taxon>
        <taxon>Cucujiformia</taxon>
        <taxon>Curculionidae</taxon>
        <taxon>Dryophthorinae</taxon>
        <taxon>Rhynchophorus</taxon>
    </lineage>
</organism>
<dbReference type="PANTHER" id="PTHR24260">
    <property type="match status" value="1"/>
</dbReference>
<proteinExistence type="predicted"/>
<name>A0A834M7U7_RHYFE</name>
<evidence type="ECO:0000313" key="4">
    <source>
        <dbReference type="Proteomes" id="UP000625711"/>
    </source>
</evidence>
<dbReference type="GO" id="GO:0006508">
    <property type="term" value="P:proteolysis"/>
    <property type="evidence" value="ECO:0007669"/>
    <property type="project" value="InterPro"/>
</dbReference>
<dbReference type="SMART" id="SM00020">
    <property type="entry name" value="Tryp_SPc"/>
    <property type="match status" value="1"/>
</dbReference>
<dbReference type="PROSITE" id="PS50240">
    <property type="entry name" value="TRYPSIN_DOM"/>
    <property type="match status" value="1"/>
</dbReference>
<feature type="domain" description="Peptidase S1" evidence="2">
    <location>
        <begin position="21"/>
        <end position="270"/>
    </location>
</feature>
<evidence type="ECO:0000256" key="1">
    <source>
        <dbReference type="SAM" id="SignalP"/>
    </source>
</evidence>
<dbReference type="InterPro" id="IPR043504">
    <property type="entry name" value="Peptidase_S1_PA_chymotrypsin"/>
</dbReference>
<dbReference type="GO" id="GO:0004252">
    <property type="term" value="F:serine-type endopeptidase activity"/>
    <property type="evidence" value="ECO:0007669"/>
    <property type="project" value="InterPro"/>
</dbReference>
<dbReference type="Proteomes" id="UP000625711">
    <property type="component" value="Unassembled WGS sequence"/>
</dbReference>
<dbReference type="InterPro" id="IPR001254">
    <property type="entry name" value="Trypsin_dom"/>
</dbReference>
<feature type="signal peptide" evidence="1">
    <location>
        <begin position="1"/>
        <end position="23"/>
    </location>
</feature>
<dbReference type="SUPFAM" id="SSF50494">
    <property type="entry name" value="Trypsin-like serine proteases"/>
    <property type="match status" value="1"/>
</dbReference>
<dbReference type="InterPro" id="IPR051333">
    <property type="entry name" value="CLIP_Serine_Protease"/>
</dbReference>
<dbReference type="EMBL" id="JAACXV010014337">
    <property type="protein sequence ID" value="KAF7268229.1"/>
    <property type="molecule type" value="Genomic_DNA"/>
</dbReference>
<evidence type="ECO:0000313" key="3">
    <source>
        <dbReference type="EMBL" id="KAF7268229.1"/>
    </source>
</evidence>
<gene>
    <name evidence="3" type="ORF">GWI33_018595</name>
</gene>
<accession>A0A834M7U7</accession>
<dbReference type="PANTHER" id="PTHR24260:SF136">
    <property type="entry name" value="GH08193P-RELATED"/>
    <property type="match status" value="1"/>
</dbReference>
<dbReference type="InterPro" id="IPR009003">
    <property type="entry name" value="Peptidase_S1_PA"/>
</dbReference>
<evidence type="ECO:0000259" key="2">
    <source>
        <dbReference type="PROSITE" id="PS50240"/>
    </source>
</evidence>
<reference evidence="3" key="1">
    <citation type="submission" date="2020-08" db="EMBL/GenBank/DDBJ databases">
        <title>Genome sequencing and assembly of the red palm weevil Rhynchophorus ferrugineus.</title>
        <authorList>
            <person name="Dias G.B."/>
            <person name="Bergman C.M."/>
            <person name="Manee M."/>
        </authorList>
    </citation>
    <scope>NUCLEOTIDE SEQUENCE</scope>
    <source>
        <strain evidence="3">AA-2017</strain>
        <tissue evidence="3">Whole larva</tissue>
    </source>
</reference>
<dbReference type="Gene3D" id="2.40.10.10">
    <property type="entry name" value="Trypsin-like serine proteases"/>
    <property type="match status" value="1"/>
</dbReference>
<dbReference type="AlphaFoldDB" id="A0A834M7U7"/>
<comment type="caution">
    <text evidence="3">The sequence shown here is derived from an EMBL/GenBank/DDBJ whole genome shotgun (WGS) entry which is preliminary data.</text>
</comment>